<dbReference type="Proteomes" id="UP000002173">
    <property type="component" value="Chromosome 2"/>
</dbReference>
<sequence length="491" mass="55333">MAEVMDLTTLRCSLQHNSNFRFSYNLHMKYMQSEWFMEKSFGDFELLQEALISQDFTDIPLLPDLQLSGGMDPMSDHNEVEASLEKFIWELLRRPDTRACIDVLSFCDLLRRLENAPPAVSSTLVTNTAPFRLSVCDVQYIREQGLLIVAYEEKTAMSKIGRVWSLIEPEILGSIRIYKMGKDTREDPVILFEKPFHCRIRGIQYVTKDYKLAIAKDDGTVEIFYLGDSASEFTSLGSVVLHSGPILSFDIDDGKGFTSGYDDSIRAFDVQRQATVSGGKLTRRLHGEKLLVSTAINPSTMLIGTSNNQVYTYFMKDDIPLFVDCCDIPAPLNIRKIYATPTNLFIAHGNCVSCFAYMRYPVETLRNRQASGISDTCSADREMSGINQSETLELSQASKSQSTSGTVRFPMSIRSAQFSIQSSESSFSTYQVYDVALRSKERQLLVAYDQVHIVRVLEPEGLILTGGSDGEIRFWRLPPSSQLKLWTPIPA</sequence>
<dbReference type="InParanoid" id="A7AUN7"/>
<dbReference type="EMBL" id="AAXT01000003">
    <property type="protein sequence ID" value="EDO06648.1"/>
    <property type="molecule type" value="Genomic_DNA"/>
</dbReference>
<dbReference type="Gene3D" id="2.130.10.10">
    <property type="entry name" value="YVTN repeat-like/Quinoprotein amine dehydrogenase"/>
    <property type="match status" value="1"/>
</dbReference>
<dbReference type="InterPro" id="IPR036322">
    <property type="entry name" value="WD40_repeat_dom_sf"/>
</dbReference>
<organism evidence="1 2">
    <name type="scientific">Babesia bovis</name>
    <dbReference type="NCBI Taxonomy" id="5865"/>
    <lineage>
        <taxon>Eukaryota</taxon>
        <taxon>Sar</taxon>
        <taxon>Alveolata</taxon>
        <taxon>Apicomplexa</taxon>
        <taxon>Aconoidasida</taxon>
        <taxon>Piroplasmida</taxon>
        <taxon>Babesiidae</taxon>
        <taxon>Babesia</taxon>
    </lineage>
</organism>
<dbReference type="GO" id="GO:0035091">
    <property type="term" value="F:phosphatidylinositol binding"/>
    <property type="evidence" value="ECO:0007669"/>
    <property type="project" value="InterPro"/>
</dbReference>
<dbReference type="VEuPathDB" id="PiroplasmaDB:BBOV_II006980"/>
<dbReference type="SUPFAM" id="SSF64268">
    <property type="entry name" value="PX domain"/>
    <property type="match status" value="1"/>
</dbReference>
<keyword evidence="2" id="KW-1185">Reference proteome</keyword>
<gene>
    <name evidence="1" type="ORF">BBOV_II006980</name>
</gene>
<protein>
    <submittedName>
        <fullName evidence="1">Uncharacterized protein</fullName>
    </submittedName>
</protein>
<accession>A7AUN7</accession>
<proteinExistence type="predicted"/>
<dbReference type="Gene3D" id="3.30.1520.10">
    <property type="entry name" value="Phox-like domain"/>
    <property type="match status" value="1"/>
</dbReference>
<comment type="caution">
    <text evidence="1">The sequence shown here is derived from an EMBL/GenBank/DDBJ whole genome shotgun (WGS) entry which is preliminary data.</text>
</comment>
<dbReference type="InterPro" id="IPR015943">
    <property type="entry name" value="WD40/YVTN_repeat-like_dom_sf"/>
</dbReference>
<dbReference type="eggNOG" id="ENOG502S4HI">
    <property type="taxonomic scope" value="Eukaryota"/>
</dbReference>
<dbReference type="SUPFAM" id="SSF50978">
    <property type="entry name" value="WD40 repeat-like"/>
    <property type="match status" value="1"/>
</dbReference>
<reference evidence="1 2" key="1">
    <citation type="journal article" date="2007" name="PLoS Pathog.">
        <title>Genome sequence of Babesia bovis and comparative analysis of apicomplexan hemoprotozoa.</title>
        <authorList>
            <person name="Brayton K.A."/>
            <person name="Lau A.O.T."/>
            <person name="Herndon D.R."/>
            <person name="Hannick L."/>
            <person name="Kappmeyer L.S."/>
            <person name="Berens S.J."/>
            <person name="Bidwell S.L."/>
            <person name="Brown W.C."/>
            <person name="Crabtree J."/>
            <person name="Fadrosh D."/>
            <person name="Feldblum T."/>
            <person name="Forberger H.A."/>
            <person name="Haas B.J."/>
            <person name="Howell J.M."/>
            <person name="Khouri H."/>
            <person name="Koo H."/>
            <person name="Mann D.J."/>
            <person name="Norimine J."/>
            <person name="Paulsen I.T."/>
            <person name="Radune D."/>
            <person name="Ren Q."/>
            <person name="Smith R.K. Jr."/>
            <person name="Suarez C.E."/>
            <person name="White O."/>
            <person name="Wortman J.R."/>
            <person name="Knowles D.P. Jr."/>
            <person name="McElwain T.F."/>
            <person name="Nene V.M."/>
        </authorList>
    </citation>
    <scope>NUCLEOTIDE SEQUENCE [LARGE SCALE GENOMIC DNA]</scope>
    <source>
        <strain evidence="1">T2Bo</strain>
    </source>
</reference>
<dbReference type="InterPro" id="IPR036871">
    <property type="entry name" value="PX_dom_sf"/>
</dbReference>
<dbReference type="CDD" id="cd06093">
    <property type="entry name" value="PX_domain"/>
    <property type="match status" value="1"/>
</dbReference>
<evidence type="ECO:0000313" key="1">
    <source>
        <dbReference type="EMBL" id="EDO06648.1"/>
    </source>
</evidence>
<dbReference type="AlphaFoldDB" id="A7AUN7"/>
<dbReference type="OMA" id="AWWSIES"/>
<evidence type="ECO:0000313" key="2">
    <source>
        <dbReference type="Proteomes" id="UP000002173"/>
    </source>
</evidence>
<name>A7AUN7_BABBO</name>